<gene>
    <name evidence="1" type="ORF">HA482_10050</name>
</gene>
<dbReference type="EMBL" id="JAATTO010000012">
    <property type="protein sequence ID" value="MBC9978558.1"/>
    <property type="molecule type" value="Genomic_DNA"/>
</dbReference>
<evidence type="ECO:0000313" key="1">
    <source>
        <dbReference type="EMBL" id="MBC9978558.1"/>
    </source>
</evidence>
<keyword evidence="2" id="KW-1185">Reference proteome</keyword>
<sequence>MYFIGGGEQILKQAGPLLMTMGITFTHVAPPGSGALVKQSTNALLGVQATALAQLIGLWNDQAQTRQAH</sequence>
<protein>
    <submittedName>
        <fullName evidence="1">Uncharacterized protein</fullName>
    </submittedName>
</protein>
<reference evidence="1 2" key="1">
    <citation type="journal article" date="2020" name="Arch. Microbiol.">
        <title>Bradyrhizobium campsiandrae sp. nov., a nitrogen-fixing bacterial strain isolated from a native leguminous tree from the Amazon adapted to flooded conditions.</title>
        <authorList>
            <person name="Cabral Michel D."/>
            <person name="Martins da Costa E."/>
            <person name="Azarias Guimaraes A."/>
            <person name="Soares de Carvalho T."/>
            <person name="Santos de Castro Caputo P."/>
            <person name="Willems A."/>
            <person name="de Souza Moreira F.M."/>
        </authorList>
    </citation>
    <scope>NUCLEOTIDE SEQUENCE [LARGE SCALE GENOMIC DNA]</scope>
    <source>
        <strain evidence="2">INPA 384B</strain>
    </source>
</reference>
<dbReference type="RefSeq" id="WP_188102691.1">
    <property type="nucleotide sequence ID" value="NZ_JAANIH010000028.1"/>
</dbReference>
<organism evidence="1 2">
    <name type="scientific">Bradyrhizobium campsiandrae</name>
    <dbReference type="NCBI Taxonomy" id="1729892"/>
    <lineage>
        <taxon>Bacteria</taxon>
        <taxon>Pseudomonadati</taxon>
        <taxon>Pseudomonadota</taxon>
        <taxon>Alphaproteobacteria</taxon>
        <taxon>Hyphomicrobiales</taxon>
        <taxon>Nitrobacteraceae</taxon>
        <taxon>Bradyrhizobium</taxon>
    </lineage>
</organism>
<name>A0ABR7U404_9BRAD</name>
<comment type="caution">
    <text evidence="1">The sequence shown here is derived from an EMBL/GenBank/DDBJ whole genome shotgun (WGS) entry which is preliminary data.</text>
</comment>
<dbReference type="Proteomes" id="UP000639516">
    <property type="component" value="Unassembled WGS sequence"/>
</dbReference>
<accession>A0ABR7U404</accession>
<evidence type="ECO:0000313" key="2">
    <source>
        <dbReference type="Proteomes" id="UP000639516"/>
    </source>
</evidence>
<proteinExistence type="predicted"/>